<dbReference type="PANTHER" id="PTHR46089">
    <property type="entry name" value="ALSIN HOMOLOG"/>
    <property type="match status" value="1"/>
</dbReference>
<proteinExistence type="predicted"/>
<dbReference type="AlphaFoldDB" id="A0A182EWA1"/>
<dbReference type="PANTHER" id="PTHR46089:SF2">
    <property type="entry name" value="ALSIN HOMOLOG"/>
    <property type="match status" value="1"/>
</dbReference>
<gene>
    <name evidence="2" type="ORF">NOO_LOCUS12447</name>
</gene>
<dbReference type="GO" id="GO:0031267">
    <property type="term" value="F:small GTPase binding"/>
    <property type="evidence" value="ECO:0007669"/>
    <property type="project" value="TreeGrafter"/>
</dbReference>
<dbReference type="WBParaSite" id="nOo.2.0.1.t12447-RA">
    <property type="protein sequence ID" value="nOo.2.0.1.t12447-RA"/>
    <property type="gene ID" value="nOo.2.0.1.g12447"/>
</dbReference>
<dbReference type="Pfam" id="PF02493">
    <property type="entry name" value="MORN"/>
    <property type="match status" value="2"/>
</dbReference>
<organism evidence="4">
    <name type="scientific">Onchocerca ochengi</name>
    <name type="common">Filarial nematode worm</name>
    <dbReference type="NCBI Taxonomy" id="42157"/>
    <lineage>
        <taxon>Eukaryota</taxon>
        <taxon>Metazoa</taxon>
        <taxon>Ecdysozoa</taxon>
        <taxon>Nematoda</taxon>
        <taxon>Chromadorea</taxon>
        <taxon>Rhabditida</taxon>
        <taxon>Spirurina</taxon>
        <taxon>Spiruromorpha</taxon>
        <taxon>Filarioidea</taxon>
        <taxon>Onchocercidae</taxon>
        <taxon>Onchocerca</taxon>
    </lineage>
</organism>
<dbReference type="InterPro" id="IPR051984">
    <property type="entry name" value="Alsin"/>
</dbReference>
<evidence type="ECO:0000256" key="1">
    <source>
        <dbReference type="ARBA" id="ARBA00022737"/>
    </source>
</evidence>
<dbReference type="STRING" id="42157.A0A182EWA1"/>
<dbReference type="GO" id="GO:0016197">
    <property type="term" value="P:endosomal transport"/>
    <property type="evidence" value="ECO:0007669"/>
    <property type="project" value="TreeGrafter"/>
</dbReference>
<dbReference type="OrthoDB" id="48314at2759"/>
<dbReference type="EMBL" id="UYRW01010679">
    <property type="protein sequence ID" value="VDM99034.1"/>
    <property type="molecule type" value="Genomic_DNA"/>
</dbReference>
<evidence type="ECO:0000313" key="4">
    <source>
        <dbReference type="WBParaSite" id="nOo.2.0.1.t12447-RA"/>
    </source>
</evidence>
<dbReference type="Gene3D" id="2.20.110.10">
    <property type="entry name" value="Histone H3 K4-specific methyltransferase SET7/9 N-terminal domain"/>
    <property type="match status" value="1"/>
</dbReference>
<dbReference type="GO" id="GO:0005737">
    <property type="term" value="C:cytoplasm"/>
    <property type="evidence" value="ECO:0007669"/>
    <property type="project" value="TreeGrafter"/>
</dbReference>
<dbReference type="SUPFAM" id="SSF82185">
    <property type="entry name" value="Histone H3 K4-specific methyltransferase SET7/9 N-terminal domain"/>
    <property type="match status" value="1"/>
</dbReference>
<protein>
    <submittedName>
        <fullName evidence="4">MORN repeat-containing protein 5</fullName>
    </submittedName>
</protein>
<name>A0A182EWA1_ONCOC</name>
<dbReference type="InterPro" id="IPR003409">
    <property type="entry name" value="MORN"/>
</dbReference>
<keyword evidence="1" id="KW-0677">Repeat</keyword>
<accession>A0A182EWA1</accession>
<reference evidence="4" key="1">
    <citation type="submission" date="2016-06" db="UniProtKB">
        <authorList>
            <consortium name="WormBaseParasite"/>
        </authorList>
    </citation>
    <scope>IDENTIFICATION</scope>
</reference>
<reference evidence="2 3" key="2">
    <citation type="submission" date="2018-08" db="EMBL/GenBank/DDBJ databases">
        <authorList>
            <person name="Laetsch R D."/>
            <person name="Stevens L."/>
            <person name="Kumar S."/>
            <person name="Blaxter L. M."/>
        </authorList>
    </citation>
    <scope>NUCLEOTIDE SEQUENCE [LARGE SCALE GENOMIC DNA]</scope>
</reference>
<dbReference type="GO" id="GO:0005085">
    <property type="term" value="F:guanyl-nucleotide exchange factor activity"/>
    <property type="evidence" value="ECO:0007669"/>
    <property type="project" value="TreeGrafter"/>
</dbReference>
<keyword evidence="3" id="KW-1185">Reference proteome</keyword>
<sequence>SAFLHAIRQWRHFDERYMTGNILEQYTAELPGRRRGYHKFSSHHPDFGDCTYDGCWLYGKPHGRGYLVYPDRRKYQGHFADGHLEGYVSRDSNSL</sequence>
<evidence type="ECO:0000313" key="3">
    <source>
        <dbReference type="Proteomes" id="UP000271087"/>
    </source>
</evidence>
<dbReference type="Proteomes" id="UP000271087">
    <property type="component" value="Unassembled WGS sequence"/>
</dbReference>
<evidence type="ECO:0000313" key="2">
    <source>
        <dbReference type="EMBL" id="VDM99034.1"/>
    </source>
</evidence>